<accession>A0A8S9Z950</accession>
<dbReference type="Proteomes" id="UP000822476">
    <property type="component" value="Unassembled WGS sequence"/>
</dbReference>
<name>A0A8S9Z950_9TREM</name>
<dbReference type="EMBL" id="JTDE01001082">
    <property type="protein sequence ID" value="KAF7259697.1"/>
    <property type="molecule type" value="Genomic_DNA"/>
</dbReference>
<comment type="caution">
    <text evidence="1">The sequence shown here is derived from an EMBL/GenBank/DDBJ whole genome shotgun (WGS) entry which is preliminary data.</text>
</comment>
<keyword evidence="2" id="KW-1185">Reference proteome</keyword>
<reference evidence="1" key="1">
    <citation type="submission" date="2019-07" db="EMBL/GenBank/DDBJ databases">
        <title>Annotation for the trematode Paragonimus miyazaki's.</title>
        <authorList>
            <person name="Choi Y.-J."/>
        </authorList>
    </citation>
    <scope>NUCLEOTIDE SEQUENCE</scope>
    <source>
        <strain evidence="1">Japan</strain>
    </source>
</reference>
<gene>
    <name evidence="1" type="ORF">EG68_05639</name>
</gene>
<protein>
    <submittedName>
        <fullName evidence="1">Uncharacterized protein</fullName>
    </submittedName>
</protein>
<proteinExistence type="predicted"/>
<sequence>MCMMYRRYEECCATPLVIISPGLLLRSYHRAKHGIETNKILLRSFFEADVFVELFFKCVWSEARIRLLQTILTPIPTVNPFPNYPLQLQGTLFRDCVYDYCCPMCAACQLDRDMKYVESTKGVLNV</sequence>
<evidence type="ECO:0000313" key="1">
    <source>
        <dbReference type="EMBL" id="KAF7259697.1"/>
    </source>
</evidence>
<organism evidence="1 2">
    <name type="scientific">Paragonimus skrjabini miyazakii</name>
    <dbReference type="NCBI Taxonomy" id="59628"/>
    <lineage>
        <taxon>Eukaryota</taxon>
        <taxon>Metazoa</taxon>
        <taxon>Spiralia</taxon>
        <taxon>Lophotrochozoa</taxon>
        <taxon>Platyhelminthes</taxon>
        <taxon>Trematoda</taxon>
        <taxon>Digenea</taxon>
        <taxon>Plagiorchiida</taxon>
        <taxon>Troglotremata</taxon>
        <taxon>Troglotrematidae</taxon>
        <taxon>Paragonimus</taxon>
    </lineage>
</organism>
<dbReference type="AlphaFoldDB" id="A0A8S9Z950"/>
<dbReference type="OrthoDB" id="1045822at2759"/>
<evidence type="ECO:0000313" key="2">
    <source>
        <dbReference type="Proteomes" id="UP000822476"/>
    </source>
</evidence>